<keyword evidence="1" id="KW-0805">Transcription regulation</keyword>
<dbReference type="EMBL" id="RAQO01000012">
    <property type="protein sequence ID" value="RKF13261.1"/>
    <property type="molecule type" value="Genomic_DNA"/>
</dbReference>
<proteinExistence type="predicted"/>
<organism evidence="5 6">
    <name type="scientific">Alginatibacterium sediminis</name>
    <dbReference type="NCBI Taxonomy" id="2164068"/>
    <lineage>
        <taxon>Bacteria</taxon>
        <taxon>Pseudomonadati</taxon>
        <taxon>Pseudomonadota</taxon>
        <taxon>Gammaproteobacteria</taxon>
        <taxon>Alteromonadales</taxon>
        <taxon>Alteromonadaceae</taxon>
        <taxon>Alginatibacterium</taxon>
    </lineage>
</organism>
<dbReference type="SUPFAM" id="SSF53822">
    <property type="entry name" value="Periplasmic binding protein-like I"/>
    <property type="match status" value="1"/>
</dbReference>
<accession>A0A420E6K4</accession>
<dbReference type="RefSeq" id="WP_120356674.1">
    <property type="nucleotide sequence ID" value="NZ_RAQO01000012.1"/>
</dbReference>
<keyword evidence="6" id="KW-1185">Reference proteome</keyword>
<gene>
    <name evidence="5" type="ORF">DBZ36_19580</name>
</gene>
<dbReference type="InterPro" id="IPR000843">
    <property type="entry name" value="HTH_LacI"/>
</dbReference>
<dbReference type="PANTHER" id="PTHR30146">
    <property type="entry name" value="LACI-RELATED TRANSCRIPTIONAL REPRESSOR"/>
    <property type="match status" value="1"/>
</dbReference>
<dbReference type="GO" id="GO:0000976">
    <property type="term" value="F:transcription cis-regulatory region binding"/>
    <property type="evidence" value="ECO:0007669"/>
    <property type="project" value="TreeGrafter"/>
</dbReference>
<dbReference type="Gene3D" id="3.40.50.2300">
    <property type="match status" value="2"/>
</dbReference>
<dbReference type="PROSITE" id="PS50932">
    <property type="entry name" value="HTH_LACI_2"/>
    <property type="match status" value="1"/>
</dbReference>
<name>A0A420E6K4_9ALTE</name>
<evidence type="ECO:0000256" key="2">
    <source>
        <dbReference type="ARBA" id="ARBA00023125"/>
    </source>
</evidence>
<dbReference type="GO" id="GO:0003700">
    <property type="term" value="F:DNA-binding transcription factor activity"/>
    <property type="evidence" value="ECO:0007669"/>
    <property type="project" value="TreeGrafter"/>
</dbReference>
<dbReference type="AlphaFoldDB" id="A0A420E6K4"/>
<dbReference type="PROSITE" id="PS00356">
    <property type="entry name" value="HTH_LACI_1"/>
    <property type="match status" value="1"/>
</dbReference>
<dbReference type="OrthoDB" id="9798934at2"/>
<dbReference type="InterPro" id="IPR001761">
    <property type="entry name" value="Peripla_BP/Lac1_sug-bd_dom"/>
</dbReference>
<reference evidence="5 6" key="1">
    <citation type="submission" date="2018-09" db="EMBL/GenBank/DDBJ databases">
        <authorList>
            <person name="Wang Z."/>
        </authorList>
    </citation>
    <scope>NUCLEOTIDE SEQUENCE [LARGE SCALE GENOMIC DNA]</scope>
    <source>
        <strain evidence="5 6">ALS 81</strain>
    </source>
</reference>
<dbReference type="PANTHER" id="PTHR30146:SF109">
    <property type="entry name" value="HTH-TYPE TRANSCRIPTIONAL REGULATOR GALS"/>
    <property type="match status" value="1"/>
</dbReference>
<comment type="caution">
    <text evidence="5">The sequence shown here is derived from an EMBL/GenBank/DDBJ whole genome shotgun (WGS) entry which is preliminary data.</text>
</comment>
<dbReference type="InterPro" id="IPR028082">
    <property type="entry name" value="Peripla_BP_I"/>
</dbReference>
<evidence type="ECO:0000313" key="5">
    <source>
        <dbReference type="EMBL" id="RKF13261.1"/>
    </source>
</evidence>
<dbReference type="Pfam" id="PF00532">
    <property type="entry name" value="Peripla_BP_1"/>
    <property type="match status" value="1"/>
</dbReference>
<protein>
    <submittedName>
        <fullName evidence="5">LacI family DNA-binding transcriptional regulator</fullName>
    </submittedName>
</protein>
<evidence type="ECO:0000256" key="3">
    <source>
        <dbReference type="ARBA" id="ARBA00023163"/>
    </source>
</evidence>
<dbReference type="CDD" id="cd01392">
    <property type="entry name" value="HTH_LacI"/>
    <property type="match status" value="1"/>
</dbReference>
<dbReference type="SMART" id="SM00354">
    <property type="entry name" value="HTH_LACI"/>
    <property type="match status" value="1"/>
</dbReference>
<keyword evidence="3" id="KW-0804">Transcription</keyword>
<dbReference type="SUPFAM" id="SSF47413">
    <property type="entry name" value="lambda repressor-like DNA-binding domains"/>
    <property type="match status" value="1"/>
</dbReference>
<evidence type="ECO:0000313" key="6">
    <source>
        <dbReference type="Proteomes" id="UP000286482"/>
    </source>
</evidence>
<dbReference type="Proteomes" id="UP000286482">
    <property type="component" value="Unassembled WGS sequence"/>
</dbReference>
<keyword evidence="2 5" id="KW-0238">DNA-binding</keyword>
<evidence type="ECO:0000256" key="1">
    <source>
        <dbReference type="ARBA" id="ARBA00023015"/>
    </source>
</evidence>
<evidence type="ECO:0000259" key="4">
    <source>
        <dbReference type="PROSITE" id="PS50932"/>
    </source>
</evidence>
<feature type="domain" description="HTH lacI-type" evidence="4">
    <location>
        <begin position="2"/>
        <end position="56"/>
    </location>
</feature>
<dbReference type="PRINTS" id="PR00036">
    <property type="entry name" value="HTHLACI"/>
</dbReference>
<sequence length="333" mass="36407">MPTIKEVAELAGVSQATVSRVINSNPKVAPANQKKVHAAMTSLGYQPNSFAQALASNRSYSIGMVVGTLSGPFYGPLMHSAEEGLRAQGQHLIVTSGGDRLEQERDAIRFLLSRRVDALILHLSAMGDEEILELSRAKTPLVLVNRYIPEISSQCVYFDNEYGGYLATKHLLELGHRQIATITGPLAKHDSRERLAGYRRALHEFGLDLNPNLLVEGYFEEDGGRLAMQKLLDRKQRFTALFCGNDHIALGAYDLAAENGLVIGNSLSLVGFDDMVFSNYLRPKLSSIHVPVADMGSAAAAKALQMVSGTMPQFETQIRPRLVQRDSSAKLSL</sequence>
<dbReference type="InterPro" id="IPR010982">
    <property type="entry name" value="Lambda_DNA-bd_dom_sf"/>
</dbReference>
<dbReference type="Gene3D" id="1.10.260.40">
    <property type="entry name" value="lambda repressor-like DNA-binding domains"/>
    <property type="match status" value="1"/>
</dbReference>
<dbReference type="CDD" id="cd06270">
    <property type="entry name" value="PBP1_GalS-like"/>
    <property type="match status" value="1"/>
</dbReference>
<dbReference type="Pfam" id="PF00356">
    <property type="entry name" value="LacI"/>
    <property type="match status" value="1"/>
</dbReference>